<reference evidence="2 5" key="2">
    <citation type="submission" date="2018-10" db="EMBL/GenBank/DDBJ databases">
        <title>Sequencing the genomes of 1000 actinobacteria strains.</title>
        <authorList>
            <person name="Klenk H.-P."/>
        </authorList>
    </citation>
    <scope>NUCLEOTIDE SEQUENCE [LARGE SCALE GENOMIC DNA]</scope>
    <source>
        <strain evidence="2 5">DSM 45119</strain>
    </source>
</reference>
<evidence type="ECO:0000313" key="4">
    <source>
        <dbReference type="Proteomes" id="UP000199398"/>
    </source>
</evidence>
<dbReference type="AlphaFoldDB" id="A0A1I5IR52"/>
<organism evidence="3 4">
    <name type="scientific">Saccharopolyspora antimicrobica</name>
    <dbReference type="NCBI Taxonomy" id="455193"/>
    <lineage>
        <taxon>Bacteria</taxon>
        <taxon>Bacillati</taxon>
        <taxon>Actinomycetota</taxon>
        <taxon>Actinomycetes</taxon>
        <taxon>Pseudonocardiales</taxon>
        <taxon>Pseudonocardiaceae</taxon>
        <taxon>Saccharopolyspora</taxon>
    </lineage>
</organism>
<evidence type="ECO:0000256" key="1">
    <source>
        <dbReference type="SAM" id="MobiDB-lite"/>
    </source>
</evidence>
<name>A0A1I5IR52_9PSEU</name>
<keyword evidence="5" id="KW-1185">Reference proteome</keyword>
<reference evidence="3 4" key="1">
    <citation type="submission" date="2016-10" db="EMBL/GenBank/DDBJ databases">
        <authorList>
            <person name="de Groot N.N."/>
        </authorList>
    </citation>
    <scope>NUCLEOTIDE SEQUENCE [LARGE SCALE GENOMIC DNA]</scope>
    <source>
        <strain evidence="3 4">CPCC 201259</strain>
    </source>
</reference>
<accession>A0A1I5IR52</accession>
<feature type="region of interest" description="Disordered" evidence="1">
    <location>
        <begin position="1"/>
        <end position="22"/>
    </location>
</feature>
<proteinExistence type="predicted"/>
<gene>
    <name evidence="2" type="ORF">ATL45_2432</name>
    <name evidence="3" type="ORF">SAMN05421805_119111</name>
</gene>
<dbReference type="EMBL" id="FOUP01000019">
    <property type="protein sequence ID" value="SFO63045.1"/>
    <property type="molecule type" value="Genomic_DNA"/>
</dbReference>
<dbReference type="Proteomes" id="UP000270697">
    <property type="component" value="Unassembled WGS sequence"/>
</dbReference>
<dbReference type="EMBL" id="RBXX01000002">
    <property type="protein sequence ID" value="RKT84130.1"/>
    <property type="molecule type" value="Genomic_DNA"/>
</dbReference>
<evidence type="ECO:0000313" key="2">
    <source>
        <dbReference type="EMBL" id="RKT84130.1"/>
    </source>
</evidence>
<evidence type="ECO:0000313" key="3">
    <source>
        <dbReference type="EMBL" id="SFO63045.1"/>
    </source>
</evidence>
<sequence>MGSDQKVSANVHDGDDFAWMDTSPGEGDNIGEIYCLTFVKGIGVSEALERIGGVPSTFATRTFSDIEETRSNTSWAPRQCRFGTYAAVRRT</sequence>
<dbReference type="Proteomes" id="UP000199398">
    <property type="component" value="Unassembled WGS sequence"/>
</dbReference>
<evidence type="ECO:0000313" key="5">
    <source>
        <dbReference type="Proteomes" id="UP000270697"/>
    </source>
</evidence>
<protein>
    <submittedName>
        <fullName evidence="3">Uncharacterized protein</fullName>
    </submittedName>
</protein>